<keyword evidence="1" id="KW-1133">Transmembrane helix</keyword>
<keyword evidence="1" id="KW-0472">Membrane</keyword>
<name>A0ABN1QG82_9ACTN</name>
<feature type="transmembrane region" description="Helical" evidence="1">
    <location>
        <begin position="156"/>
        <end position="176"/>
    </location>
</feature>
<dbReference type="Pfam" id="PF01757">
    <property type="entry name" value="Acyl_transf_3"/>
    <property type="match status" value="1"/>
</dbReference>
<organism evidence="3 4">
    <name type="scientific">Nonomuraea longicatena</name>
    <dbReference type="NCBI Taxonomy" id="83682"/>
    <lineage>
        <taxon>Bacteria</taxon>
        <taxon>Bacillati</taxon>
        <taxon>Actinomycetota</taxon>
        <taxon>Actinomycetes</taxon>
        <taxon>Streptosporangiales</taxon>
        <taxon>Streptosporangiaceae</taxon>
        <taxon>Nonomuraea</taxon>
    </lineage>
</organism>
<evidence type="ECO:0000259" key="2">
    <source>
        <dbReference type="Pfam" id="PF01757"/>
    </source>
</evidence>
<evidence type="ECO:0000313" key="4">
    <source>
        <dbReference type="Proteomes" id="UP001501578"/>
    </source>
</evidence>
<feature type="transmembrane region" description="Helical" evidence="1">
    <location>
        <begin position="326"/>
        <end position="346"/>
    </location>
</feature>
<feature type="transmembrane region" description="Helical" evidence="1">
    <location>
        <begin position="213"/>
        <end position="232"/>
    </location>
</feature>
<reference evidence="3 4" key="1">
    <citation type="journal article" date="2019" name="Int. J. Syst. Evol. Microbiol.">
        <title>The Global Catalogue of Microorganisms (GCM) 10K type strain sequencing project: providing services to taxonomists for standard genome sequencing and annotation.</title>
        <authorList>
            <consortium name="The Broad Institute Genomics Platform"/>
            <consortium name="The Broad Institute Genome Sequencing Center for Infectious Disease"/>
            <person name="Wu L."/>
            <person name="Ma J."/>
        </authorList>
    </citation>
    <scope>NUCLEOTIDE SEQUENCE [LARGE SCALE GENOMIC DNA]</scope>
    <source>
        <strain evidence="3 4">JCM 11136</strain>
    </source>
</reference>
<evidence type="ECO:0000313" key="3">
    <source>
        <dbReference type="EMBL" id="GAA0941881.1"/>
    </source>
</evidence>
<feature type="domain" description="Acyltransferase 3" evidence="2">
    <location>
        <begin position="19"/>
        <end position="339"/>
    </location>
</feature>
<feature type="transmembrane region" description="Helical" evidence="1">
    <location>
        <begin position="129"/>
        <end position="149"/>
    </location>
</feature>
<dbReference type="GO" id="GO:0016746">
    <property type="term" value="F:acyltransferase activity"/>
    <property type="evidence" value="ECO:0007669"/>
    <property type="project" value="UniProtKB-KW"/>
</dbReference>
<feature type="transmembrane region" description="Helical" evidence="1">
    <location>
        <begin position="58"/>
        <end position="77"/>
    </location>
</feature>
<dbReference type="EMBL" id="BAAAHQ010000031">
    <property type="protein sequence ID" value="GAA0941881.1"/>
    <property type="molecule type" value="Genomic_DNA"/>
</dbReference>
<feature type="transmembrane region" description="Helical" evidence="1">
    <location>
        <begin position="21"/>
        <end position="38"/>
    </location>
</feature>
<comment type="caution">
    <text evidence="3">The sequence shown here is derived from an EMBL/GenBank/DDBJ whole genome shotgun (WGS) entry which is preliminary data.</text>
</comment>
<keyword evidence="4" id="KW-1185">Reference proteome</keyword>
<protein>
    <submittedName>
        <fullName evidence="3">Acyltransferase</fullName>
    </submittedName>
</protein>
<sequence>MSVLTDRITRQTPAARDRGVDALRALAIVGVVLGHWLVTAWEPGPWISSPLAHQPGLAPLSWVLQTLAVFFLVGGFAAARGLREPYGDWVRGRMRRLLLPAAGLLAFWAVLAVALLVVRRMSVPGVRALALPAVGPLWFLAVFALLTALTPLLVRLRYGVPLMLAVVAAADVGRFALGAPGWTTWVTTVAGWLVPYLLGMAWARGRVSRRHGVLMLAGGAAATAVLVGALGYPASMVGVTGQAVSNLSPPTLAAVTFGLAQCGLAVLVREPLARLMRHPPLWAAVALTNLAAMRIFLWHQTALVLVVVTFGLFARPDRIEWIWNRLAWLPVAALTLAAILWGLGSATRRIRRPRRP</sequence>
<accession>A0ABN1QG82</accession>
<feature type="transmembrane region" description="Helical" evidence="1">
    <location>
        <begin position="97"/>
        <end position="117"/>
    </location>
</feature>
<keyword evidence="3" id="KW-0012">Acyltransferase</keyword>
<keyword evidence="3" id="KW-0808">Transferase</keyword>
<proteinExistence type="predicted"/>
<feature type="transmembrane region" description="Helical" evidence="1">
    <location>
        <begin position="182"/>
        <end position="201"/>
    </location>
</feature>
<gene>
    <name evidence="3" type="ORF">GCM10009560_54170</name>
</gene>
<keyword evidence="1" id="KW-0812">Transmembrane</keyword>
<evidence type="ECO:0000256" key="1">
    <source>
        <dbReference type="SAM" id="Phobius"/>
    </source>
</evidence>
<feature type="transmembrane region" description="Helical" evidence="1">
    <location>
        <begin position="252"/>
        <end position="269"/>
    </location>
</feature>
<dbReference type="RefSeq" id="WP_343952864.1">
    <property type="nucleotide sequence ID" value="NZ_BAAAHQ010000031.1"/>
</dbReference>
<feature type="transmembrane region" description="Helical" evidence="1">
    <location>
        <begin position="281"/>
        <end position="314"/>
    </location>
</feature>
<dbReference type="InterPro" id="IPR002656">
    <property type="entry name" value="Acyl_transf_3_dom"/>
</dbReference>
<dbReference type="Proteomes" id="UP001501578">
    <property type="component" value="Unassembled WGS sequence"/>
</dbReference>